<gene>
    <name evidence="1" type="primary">RGD1563441_predicted</name>
    <name evidence="1" type="ORF">rCG_34204</name>
</gene>
<dbReference type="Proteomes" id="UP000234681">
    <property type="component" value="Chromosome 10"/>
</dbReference>
<dbReference type="EMBL" id="CH473948">
    <property type="protein sequence ID" value="EDM04857.1"/>
    <property type="molecule type" value="Genomic_DNA"/>
</dbReference>
<proteinExistence type="predicted"/>
<reference evidence="1 2" key="1">
    <citation type="submission" date="2005-07" db="EMBL/GenBank/DDBJ databases">
        <authorList>
            <person name="Mural R.J."/>
            <person name="Li P.W."/>
            <person name="Adams M.D."/>
            <person name="Amanatides P.G."/>
            <person name="Baden-Tillson H."/>
            <person name="Barnstead M."/>
            <person name="Chin S.H."/>
            <person name="Dew I."/>
            <person name="Evans C.A."/>
            <person name="Ferriera S."/>
            <person name="Flanigan M."/>
            <person name="Fosler C."/>
            <person name="Glodek A."/>
            <person name="Gu Z."/>
            <person name="Holt R.A."/>
            <person name="Jennings D."/>
            <person name="Kraft C.L."/>
            <person name="Lu F."/>
            <person name="Nguyen T."/>
            <person name="Nusskern D.R."/>
            <person name="Pfannkoch C.M."/>
            <person name="Sitter C."/>
            <person name="Sutton G.G."/>
            <person name="Venter J.C."/>
            <person name="Wang Z."/>
            <person name="Woodage T."/>
            <person name="Zheng X.H."/>
            <person name="Zhong F."/>
        </authorList>
    </citation>
    <scope>NUCLEOTIDE SEQUENCE [LARGE SCALE GENOMIC DNA]</scope>
    <source>
        <strain>BN</strain>
        <strain evidence="2">Sprague-Dawley</strain>
    </source>
</reference>
<evidence type="ECO:0000313" key="2">
    <source>
        <dbReference type="Proteomes" id="UP000234681"/>
    </source>
</evidence>
<sequence>MEWPRDNRNKAYHNVGREKMWRLFRGCSVSNRSHFSSSLWWEMFTLGKRGGGRTRDKLIFMPCQSHLSGYVCLLACHLPTLGSLFQKFLVASPLMIGSLAYTISLQPGRAGMKTSKGHLQEALIKAYQGWVDHLIKEAKSSPLLSVLTV</sequence>
<dbReference type="AlphaFoldDB" id="A6HFQ2"/>
<evidence type="ECO:0000313" key="1">
    <source>
        <dbReference type="EMBL" id="EDM04857.1"/>
    </source>
</evidence>
<accession>A6HFQ2</accession>
<name>A6HFQ2_RAT</name>
<protein>
    <submittedName>
        <fullName evidence="1">Uncharacterized protein</fullName>
    </submittedName>
</protein>
<organism evidence="1 2">
    <name type="scientific">Rattus norvegicus</name>
    <name type="common">Rat</name>
    <dbReference type="NCBI Taxonomy" id="10116"/>
    <lineage>
        <taxon>Eukaryota</taxon>
        <taxon>Metazoa</taxon>
        <taxon>Chordata</taxon>
        <taxon>Craniata</taxon>
        <taxon>Vertebrata</taxon>
        <taxon>Euteleostomi</taxon>
        <taxon>Mammalia</taxon>
        <taxon>Eutheria</taxon>
        <taxon>Euarchontoglires</taxon>
        <taxon>Glires</taxon>
        <taxon>Rodentia</taxon>
        <taxon>Myomorpha</taxon>
        <taxon>Muroidea</taxon>
        <taxon>Muridae</taxon>
        <taxon>Murinae</taxon>
        <taxon>Rattus</taxon>
    </lineage>
</organism>